<name>A0ABN7B5R5_9HEMI</name>
<feature type="signal peptide" evidence="1">
    <location>
        <begin position="1"/>
        <end position="20"/>
    </location>
</feature>
<evidence type="ECO:0000313" key="2">
    <source>
        <dbReference type="EMBL" id="BES98520.1"/>
    </source>
</evidence>
<evidence type="ECO:0000256" key="1">
    <source>
        <dbReference type="SAM" id="SignalP"/>
    </source>
</evidence>
<gene>
    <name evidence="2" type="ORF">NTJ_11335</name>
</gene>
<evidence type="ECO:0008006" key="4">
    <source>
        <dbReference type="Google" id="ProtNLM"/>
    </source>
</evidence>
<feature type="chain" id="PRO_5047003003" description="Kazal-like domain-containing protein" evidence="1">
    <location>
        <begin position="21"/>
        <end position="99"/>
    </location>
</feature>
<dbReference type="Proteomes" id="UP001307889">
    <property type="component" value="Chromosome 9"/>
</dbReference>
<proteinExistence type="predicted"/>
<dbReference type="EMBL" id="AP028917">
    <property type="protein sequence ID" value="BES98520.1"/>
    <property type="molecule type" value="Genomic_DNA"/>
</dbReference>
<protein>
    <recommendedName>
        <fullName evidence="4">Kazal-like domain-containing protein</fullName>
    </recommendedName>
</protein>
<organism evidence="2 3">
    <name type="scientific">Nesidiocoris tenuis</name>
    <dbReference type="NCBI Taxonomy" id="355587"/>
    <lineage>
        <taxon>Eukaryota</taxon>
        <taxon>Metazoa</taxon>
        <taxon>Ecdysozoa</taxon>
        <taxon>Arthropoda</taxon>
        <taxon>Hexapoda</taxon>
        <taxon>Insecta</taxon>
        <taxon>Pterygota</taxon>
        <taxon>Neoptera</taxon>
        <taxon>Paraneoptera</taxon>
        <taxon>Hemiptera</taxon>
        <taxon>Heteroptera</taxon>
        <taxon>Panheteroptera</taxon>
        <taxon>Cimicomorpha</taxon>
        <taxon>Miridae</taxon>
        <taxon>Dicyphina</taxon>
        <taxon>Nesidiocoris</taxon>
    </lineage>
</organism>
<keyword evidence="3" id="KW-1185">Reference proteome</keyword>
<evidence type="ECO:0000313" key="3">
    <source>
        <dbReference type="Proteomes" id="UP001307889"/>
    </source>
</evidence>
<keyword evidence="1" id="KW-0732">Signal</keyword>
<reference evidence="2 3" key="1">
    <citation type="submission" date="2023-09" db="EMBL/GenBank/DDBJ databases">
        <title>Nesidiocoris tenuis whole genome shotgun sequence.</title>
        <authorList>
            <person name="Shibata T."/>
            <person name="Shimoda M."/>
            <person name="Kobayashi T."/>
            <person name="Uehara T."/>
        </authorList>
    </citation>
    <scope>NUCLEOTIDE SEQUENCE [LARGE SCALE GENOMIC DNA]</scope>
    <source>
        <strain evidence="2 3">Japan</strain>
    </source>
</reference>
<accession>A0ABN7B5R5</accession>
<sequence>MAIKREALAILTMILTGIVALRPSMPDLLLEKEDTGNEVQSNAIPNMMMNEQLRNGACQMEIRYTKQVIGKCAKLGPGVEGCVAGSYIHPFHSDCLFSR</sequence>